<reference evidence="4" key="1">
    <citation type="submission" date="2018-05" db="EMBL/GenBank/DDBJ databases">
        <title>Complete Genome Sequence of Methylobacterium sp. 17SD2-17.</title>
        <authorList>
            <person name="Srinivasan S."/>
        </authorList>
    </citation>
    <scope>NUCLEOTIDE SEQUENCE [LARGE SCALE GENOMIC DNA]</scope>
    <source>
        <strain evidence="4">17SD2-17</strain>
    </source>
</reference>
<dbReference type="InterPro" id="IPR004163">
    <property type="entry name" value="CoA_transf_BS"/>
</dbReference>
<dbReference type="InterPro" id="IPR004165">
    <property type="entry name" value="CoA_trans_fam_I"/>
</dbReference>
<evidence type="ECO:0000313" key="3">
    <source>
        <dbReference type="EMBL" id="AWN42894.1"/>
    </source>
</evidence>
<accession>A0A2U8W9S7</accession>
<evidence type="ECO:0000313" key="4">
    <source>
        <dbReference type="Proteomes" id="UP000245926"/>
    </source>
</evidence>
<dbReference type="GO" id="GO:0008410">
    <property type="term" value="F:CoA-transferase activity"/>
    <property type="evidence" value="ECO:0007669"/>
    <property type="project" value="InterPro"/>
</dbReference>
<gene>
    <name evidence="3" type="ORF">DK389_23320</name>
</gene>
<dbReference type="Gene3D" id="3.40.1080.10">
    <property type="entry name" value="Glutaconate Coenzyme A-transferase"/>
    <property type="match status" value="1"/>
</dbReference>
<dbReference type="SMART" id="SM00882">
    <property type="entry name" value="CoA_trans"/>
    <property type="match status" value="1"/>
</dbReference>
<proteinExistence type="inferred from homology"/>
<dbReference type="KEGG" id="mets:DK389_23320"/>
<dbReference type="PANTHER" id="PTHR13707:SF60">
    <property type="entry name" value="ACETATE COA-TRANSFERASE SUBUNIT ALPHA"/>
    <property type="match status" value="1"/>
</dbReference>
<dbReference type="InterPro" id="IPR037171">
    <property type="entry name" value="NagB/RpiA_transferase-like"/>
</dbReference>
<evidence type="ECO:0000256" key="1">
    <source>
        <dbReference type="ARBA" id="ARBA00005612"/>
    </source>
</evidence>
<dbReference type="NCBIfam" id="TIGR02429">
    <property type="entry name" value="pcaI_scoA_fam"/>
    <property type="match status" value="1"/>
</dbReference>
<keyword evidence="2 3" id="KW-0808">Transferase</keyword>
<dbReference type="OrthoDB" id="9777193at2"/>
<dbReference type="InterPro" id="IPR012792">
    <property type="entry name" value="3-oxoacid_CoA-transf_A"/>
</dbReference>
<dbReference type="SUPFAM" id="SSF100950">
    <property type="entry name" value="NagB/RpiA/CoA transferase-like"/>
    <property type="match status" value="1"/>
</dbReference>
<sequence length="215" mass="22653">MKMIALDEAVASIPDGATLMVGGFMGVGTPEPLMDELVRQARHDLTIIANDTASPGIGIGKLVTARALRRVVASHIGLNPETQKQMIEDGLQVELVPQGTLVERIRAGGCGLGGILTPTGIGTVVEEGKQTIEVGGREYLLETALQADFALVQAFLCDYLGNLTYALTGRNFNPLIAMAARTVMVCAEHVVPVGVIAPDHVVTPAPLVDYVIARC</sequence>
<keyword evidence="4" id="KW-1185">Reference proteome</keyword>
<evidence type="ECO:0000256" key="2">
    <source>
        <dbReference type="ARBA" id="ARBA00022679"/>
    </source>
</evidence>
<dbReference type="RefSeq" id="WP_109893166.1">
    <property type="nucleotide sequence ID" value="NZ_CP029550.1"/>
</dbReference>
<dbReference type="AlphaFoldDB" id="A0A2U8W9S7"/>
<dbReference type="PROSITE" id="PS01273">
    <property type="entry name" value="COA_TRANSF_1"/>
    <property type="match status" value="1"/>
</dbReference>
<protein>
    <submittedName>
        <fullName evidence="3">Acetyl-CoA--acetoacetyl-CoA transferase subunit alpha</fullName>
    </submittedName>
</protein>
<comment type="similarity">
    <text evidence="1">Belongs to the 3-oxoacid CoA-transferase subunit A family.</text>
</comment>
<dbReference type="Proteomes" id="UP000245926">
    <property type="component" value="Chromosome"/>
</dbReference>
<name>A0A2U8W9S7_9HYPH</name>
<dbReference type="EMBL" id="CP029550">
    <property type="protein sequence ID" value="AWN42894.1"/>
    <property type="molecule type" value="Genomic_DNA"/>
</dbReference>
<dbReference type="PANTHER" id="PTHR13707">
    <property type="entry name" value="KETOACID-COENZYME A TRANSFERASE"/>
    <property type="match status" value="1"/>
</dbReference>
<organism evidence="3 4">
    <name type="scientific">Methylobacterium durans</name>
    <dbReference type="NCBI Taxonomy" id="2202825"/>
    <lineage>
        <taxon>Bacteria</taxon>
        <taxon>Pseudomonadati</taxon>
        <taxon>Pseudomonadota</taxon>
        <taxon>Alphaproteobacteria</taxon>
        <taxon>Hyphomicrobiales</taxon>
        <taxon>Methylobacteriaceae</taxon>
        <taxon>Methylobacterium</taxon>
    </lineage>
</organism>
<dbReference type="Pfam" id="PF01144">
    <property type="entry name" value="CoA_trans"/>
    <property type="match status" value="1"/>
</dbReference>